<dbReference type="PANTHER" id="PTHR21597">
    <property type="entry name" value="THO2 PROTEIN"/>
    <property type="match status" value="1"/>
</dbReference>
<sequence length="496" mass="55959">MMFIAQVDLQVTLLHRGSEDTTENTSAVTIGIIKSLIGHFDLDPNRVFDIVLECFELQPDSNVFLELIPIFPKSHASQILGFKFQYYQRIELNSHVPFGLYKLTALLVKEEFIDLDSICAHLLPKDDEAFEHYNTFSAKRLDEANKIGKINLAATGKDLMDDEKQGDVTVDLFAALDMEAEAVAQRFSELENNQTLGLLTGFLSVDDWSCVSRRGCVLTLGLRDEIILFGIMPIYFLERLSPLNPVAHTQICNGLLRLIEKSVSSAYNIIRQTRVRRSVSPGIASIDAMGVTSSSGHVSFIDLPKEFFQMLVTVGPYLYRDTLLLHKVCRVLRGYYMSALELVDSGDGAVNGELLIPGKRVHRLHLREARSRVEEALGACLLPSLQLVPANPAVGQEIWEVMNLLPYEVRYRLYGEWEKDDERNPVVLAARQTAKLDTRRILKRLAKENLKPLGRMVAKLAHANPMTVLRTIVHQIESYRDMISPVVDAFKYLTQV</sequence>
<protein>
    <recommendedName>
        <fullName evidence="5">THO complex subunit 2</fullName>
    </recommendedName>
</protein>
<dbReference type="PANTHER" id="PTHR21597:SF0">
    <property type="entry name" value="THO COMPLEX SUBUNIT 2"/>
    <property type="match status" value="1"/>
</dbReference>
<evidence type="ECO:0000313" key="4">
    <source>
        <dbReference type="Proteomes" id="UP001141253"/>
    </source>
</evidence>
<gene>
    <name evidence="3" type="ORF">OIU77_006214</name>
</gene>
<comment type="caution">
    <text evidence="3">The sequence shown here is derived from an EMBL/GenBank/DDBJ whole genome shotgun (WGS) entry which is preliminary data.</text>
</comment>
<reference evidence="3" key="1">
    <citation type="submission" date="2022-10" db="EMBL/GenBank/DDBJ databases">
        <authorList>
            <person name="Hyden B.L."/>
            <person name="Feng K."/>
            <person name="Yates T."/>
            <person name="Jawdy S."/>
            <person name="Smart L.B."/>
            <person name="Muchero W."/>
        </authorList>
    </citation>
    <scope>NUCLEOTIDE SEQUENCE</scope>
    <source>
        <tissue evidence="3">Shoot tip</tissue>
    </source>
</reference>
<reference evidence="3" key="2">
    <citation type="journal article" date="2023" name="Int. J. Mol. Sci.">
        <title>De Novo Assembly and Annotation of 11 Diverse Shrub Willow (Salix) Genomes Reveals Novel Gene Organization in Sex-Linked Regions.</title>
        <authorList>
            <person name="Hyden B."/>
            <person name="Feng K."/>
            <person name="Yates T.B."/>
            <person name="Jawdy S."/>
            <person name="Cereghino C."/>
            <person name="Smart L.B."/>
            <person name="Muchero W."/>
        </authorList>
    </citation>
    <scope>NUCLEOTIDE SEQUENCE</scope>
    <source>
        <tissue evidence="3">Shoot tip</tissue>
    </source>
</reference>
<evidence type="ECO:0000313" key="3">
    <source>
        <dbReference type="EMBL" id="KAJ6348590.1"/>
    </source>
</evidence>
<feature type="domain" description="THO complex subunitTHOC2 N-terminal" evidence="1">
    <location>
        <begin position="457"/>
        <end position="495"/>
    </location>
</feature>
<dbReference type="InterPro" id="IPR021726">
    <property type="entry name" value="THO_THOC2_N"/>
</dbReference>
<feature type="domain" description="THO complex subunit 2 N-terminal" evidence="2">
    <location>
        <begin position="307"/>
        <end position="455"/>
    </location>
</feature>
<organism evidence="3 4">
    <name type="scientific">Salix suchowensis</name>
    <dbReference type="NCBI Taxonomy" id="1278906"/>
    <lineage>
        <taxon>Eukaryota</taxon>
        <taxon>Viridiplantae</taxon>
        <taxon>Streptophyta</taxon>
        <taxon>Embryophyta</taxon>
        <taxon>Tracheophyta</taxon>
        <taxon>Spermatophyta</taxon>
        <taxon>Magnoliopsida</taxon>
        <taxon>eudicotyledons</taxon>
        <taxon>Gunneridae</taxon>
        <taxon>Pentapetalae</taxon>
        <taxon>rosids</taxon>
        <taxon>fabids</taxon>
        <taxon>Malpighiales</taxon>
        <taxon>Salicaceae</taxon>
        <taxon>Saliceae</taxon>
        <taxon>Salix</taxon>
    </lineage>
</organism>
<accession>A0ABQ9AMC0</accession>
<evidence type="ECO:0008006" key="5">
    <source>
        <dbReference type="Google" id="ProtNLM"/>
    </source>
</evidence>
<proteinExistence type="predicted"/>
<dbReference type="Pfam" id="PF11732">
    <property type="entry name" value="Thoc2"/>
    <property type="match status" value="1"/>
</dbReference>
<dbReference type="Pfam" id="PF16134">
    <property type="entry name" value="THOC2_N"/>
    <property type="match status" value="2"/>
</dbReference>
<dbReference type="Proteomes" id="UP001141253">
    <property type="component" value="Chromosome 19"/>
</dbReference>
<name>A0ABQ9AMC0_9ROSI</name>
<evidence type="ECO:0000259" key="1">
    <source>
        <dbReference type="Pfam" id="PF11732"/>
    </source>
</evidence>
<dbReference type="EMBL" id="JAPFFI010000018">
    <property type="protein sequence ID" value="KAJ6348590.1"/>
    <property type="molecule type" value="Genomic_DNA"/>
</dbReference>
<evidence type="ECO:0000259" key="2">
    <source>
        <dbReference type="Pfam" id="PF16134"/>
    </source>
</evidence>
<dbReference type="InterPro" id="IPR032302">
    <property type="entry name" value="THOC2_N"/>
</dbReference>
<feature type="domain" description="THO complex subunit 2 N-terminal" evidence="2">
    <location>
        <begin position="12"/>
        <end position="176"/>
    </location>
</feature>
<keyword evidence="4" id="KW-1185">Reference proteome</keyword>
<dbReference type="InterPro" id="IPR040007">
    <property type="entry name" value="Tho2"/>
</dbReference>